<evidence type="ECO:0000256" key="8">
    <source>
        <dbReference type="ARBA" id="ARBA00022909"/>
    </source>
</evidence>
<gene>
    <name evidence="10" type="ORF">ADIS_4484</name>
</gene>
<dbReference type="GO" id="GO:0004156">
    <property type="term" value="F:dihydropteroate synthase activity"/>
    <property type="evidence" value="ECO:0007669"/>
    <property type="project" value="UniProtKB-EC"/>
</dbReference>
<dbReference type="InterPro" id="IPR000489">
    <property type="entry name" value="Pterin-binding_dom"/>
</dbReference>
<dbReference type="GO" id="GO:0046654">
    <property type="term" value="P:tetrahydrofolate biosynthetic process"/>
    <property type="evidence" value="ECO:0007669"/>
    <property type="project" value="TreeGrafter"/>
</dbReference>
<dbReference type="InterPro" id="IPR006390">
    <property type="entry name" value="DHP_synth_dom"/>
</dbReference>
<proteinExistence type="predicted"/>
<sequence>MVRQNRFKPRNEDTFFPLKNTFQTKGKLYCLEEPWVMGVINCTPDSFYKSSRVSGNNREVLEKAVQMAKQGARIIDIGGYSSRPNADYISEEEELNRVVSVIEIIRHELPEVLISVDTFRHQVAKEAVSAGADLVNDISGGELDGEMIETVGTLGVPYICMHMRGNPNTMQHLTEYEDIETEIMGYFSKKLEDCKKAGIKDVILDLGFGFAKTMEQNYRLVRSLDYFSTLPCLLLAGISRKSMVYKLLECSPEEALNGTTALNMALLMEGAQLLRVHDVKEAIETIKIYKQLYI</sequence>
<dbReference type="PATRIC" id="fig|1288963.3.peg.4473"/>
<evidence type="ECO:0000259" key="9">
    <source>
        <dbReference type="PROSITE" id="PS50972"/>
    </source>
</evidence>
<evidence type="ECO:0000313" key="11">
    <source>
        <dbReference type="Proteomes" id="UP000013909"/>
    </source>
</evidence>
<keyword evidence="6" id="KW-0479">Metal-binding</keyword>
<comment type="pathway">
    <text evidence="3">Cofactor biosynthesis; tetrahydrofolate biosynthesis; 7,8-dihydrofolate from 2-amino-4-hydroxy-6-hydroxymethyl-7,8-dihydropteridine diphosphate and 4-aminobenzoate: step 1/2.</text>
</comment>
<organism evidence="10 11">
    <name type="scientific">Lunatimonas lonarensis</name>
    <dbReference type="NCBI Taxonomy" id="1232681"/>
    <lineage>
        <taxon>Bacteria</taxon>
        <taxon>Pseudomonadati</taxon>
        <taxon>Bacteroidota</taxon>
        <taxon>Cytophagia</taxon>
        <taxon>Cytophagales</taxon>
        <taxon>Cyclobacteriaceae</taxon>
    </lineage>
</organism>
<dbReference type="GO" id="GO:0046872">
    <property type="term" value="F:metal ion binding"/>
    <property type="evidence" value="ECO:0007669"/>
    <property type="project" value="UniProtKB-KW"/>
</dbReference>
<comment type="cofactor">
    <cofactor evidence="2">
        <name>Mg(2+)</name>
        <dbReference type="ChEBI" id="CHEBI:18420"/>
    </cofactor>
</comment>
<dbReference type="InterPro" id="IPR011005">
    <property type="entry name" value="Dihydropteroate_synth-like_sf"/>
</dbReference>
<comment type="caution">
    <text evidence="10">The sequence shown here is derived from an EMBL/GenBank/DDBJ whole genome shotgun (WGS) entry which is preliminary data.</text>
</comment>
<dbReference type="STRING" id="1232681.ADIS_4484"/>
<dbReference type="GO" id="GO:0046656">
    <property type="term" value="P:folic acid biosynthetic process"/>
    <property type="evidence" value="ECO:0007669"/>
    <property type="project" value="UniProtKB-KW"/>
</dbReference>
<dbReference type="PANTHER" id="PTHR20941:SF1">
    <property type="entry name" value="FOLIC ACID SYNTHESIS PROTEIN FOL1"/>
    <property type="match status" value="1"/>
</dbReference>
<evidence type="ECO:0000256" key="2">
    <source>
        <dbReference type="ARBA" id="ARBA00001946"/>
    </source>
</evidence>
<protein>
    <recommendedName>
        <fullName evidence="4">dihydropteroate synthase</fullName>
        <ecNumber evidence="4">2.5.1.15</ecNumber>
    </recommendedName>
</protein>
<evidence type="ECO:0000256" key="7">
    <source>
        <dbReference type="ARBA" id="ARBA00022842"/>
    </source>
</evidence>
<evidence type="ECO:0000256" key="1">
    <source>
        <dbReference type="ARBA" id="ARBA00000012"/>
    </source>
</evidence>
<dbReference type="NCBIfam" id="TIGR01496">
    <property type="entry name" value="DHPS"/>
    <property type="match status" value="1"/>
</dbReference>
<dbReference type="Gene3D" id="3.20.20.20">
    <property type="entry name" value="Dihydropteroate synthase-like"/>
    <property type="match status" value="1"/>
</dbReference>
<evidence type="ECO:0000256" key="6">
    <source>
        <dbReference type="ARBA" id="ARBA00022723"/>
    </source>
</evidence>
<reference evidence="10 11" key="1">
    <citation type="submission" date="2013-02" db="EMBL/GenBank/DDBJ databases">
        <title>A novel strain isolated from Lonar lake, Maharashtra, India.</title>
        <authorList>
            <person name="Singh A."/>
        </authorList>
    </citation>
    <scope>NUCLEOTIDE SEQUENCE [LARGE SCALE GENOMIC DNA]</scope>
    <source>
        <strain evidence="10 11">AK24</strain>
    </source>
</reference>
<dbReference type="PROSITE" id="PS50972">
    <property type="entry name" value="PTERIN_BINDING"/>
    <property type="match status" value="1"/>
</dbReference>
<dbReference type="EMBL" id="AQHR01000112">
    <property type="protein sequence ID" value="EON74995.1"/>
    <property type="molecule type" value="Genomic_DNA"/>
</dbReference>
<name>R7ZLM4_9BACT</name>
<dbReference type="EC" id="2.5.1.15" evidence="4"/>
<comment type="catalytic activity">
    <reaction evidence="1">
        <text>(7,8-dihydropterin-6-yl)methyl diphosphate + 4-aminobenzoate = 7,8-dihydropteroate + diphosphate</text>
        <dbReference type="Rhea" id="RHEA:19949"/>
        <dbReference type="ChEBI" id="CHEBI:17836"/>
        <dbReference type="ChEBI" id="CHEBI:17839"/>
        <dbReference type="ChEBI" id="CHEBI:33019"/>
        <dbReference type="ChEBI" id="CHEBI:72950"/>
        <dbReference type="EC" id="2.5.1.15"/>
    </reaction>
</comment>
<evidence type="ECO:0000313" key="10">
    <source>
        <dbReference type="EMBL" id="EON74995.1"/>
    </source>
</evidence>
<evidence type="ECO:0000256" key="4">
    <source>
        <dbReference type="ARBA" id="ARBA00012458"/>
    </source>
</evidence>
<dbReference type="Proteomes" id="UP000013909">
    <property type="component" value="Unassembled WGS sequence"/>
</dbReference>
<accession>R7ZLM4</accession>
<evidence type="ECO:0000256" key="5">
    <source>
        <dbReference type="ARBA" id="ARBA00022679"/>
    </source>
</evidence>
<feature type="domain" description="Pterin-binding" evidence="9">
    <location>
        <begin position="34"/>
        <end position="287"/>
    </location>
</feature>
<dbReference type="RefSeq" id="WP_010856597.1">
    <property type="nucleotide sequence ID" value="NZ_AQHR01000112.1"/>
</dbReference>
<keyword evidence="8" id="KW-0289">Folate biosynthesis</keyword>
<dbReference type="PANTHER" id="PTHR20941">
    <property type="entry name" value="FOLATE SYNTHESIS PROTEINS"/>
    <property type="match status" value="1"/>
</dbReference>
<dbReference type="SUPFAM" id="SSF51717">
    <property type="entry name" value="Dihydropteroate synthetase-like"/>
    <property type="match status" value="1"/>
</dbReference>
<keyword evidence="11" id="KW-1185">Reference proteome</keyword>
<keyword evidence="7" id="KW-0460">Magnesium</keyword>
<dbReference type="AlphaFoldDB" id="R7ZLM4"/>
<keyword evidence="5 10" id="KW-0808">Transferase</keyword>
<dbReference type="CDD" id="cd00739">
    <property type="entry name" value="DHPS"/>
    <property type="match status" value="1"/>
</dbReference>
<evidence type="ECO:0000256" key="3">
    <source>
        <dbReference type="ARBA" id="ARBA00004763"/>
    </source>
</evidence>
<dbReference type="PROSITE" id="PS00793">
    <property type="entry name" value="DHPS_2"/>
    <property type="match status" value="1"/>
</dbReference>
<dbReference type="InterPro" id="IPR045031">
    <property type="entry name" value="DHP_synth-like"/>
</dbReference>
<dbReference type="Pfam" id="PF00809">
    <property type="entry name" value="Pterin_bind"/>
    <property type="match status" value="1"/>
</dbReference>
<dbReference type="GO" id="GO:0005829">
    <property type="term" value="C:cytosol"/>
    <property type="evidence" value="ECO:0007669"/>
    <property type="project" value="TreeGrafter"/>
</dbReference>